<dbReference type="Pfam" id="PF02631">
    <property type="entry name" value="RecX_HTH2"/>
    <property type="match status" value="1"/>
</dbReference>
<dbReference type="EMBL" id="CP001843">
    <property type="protein sequence ID" value="AEF84604.1"/>
    <property type="molecule type" value="Genomic_DNA"/>
</dbReference>
<evidence type="ECO:0000313" key="8">
    <source>
        <dbReference type="Proteomes" id="UP000009223"/>
    </source>
</evidence>
<dbReference type="HAMAP" id="MF_01114">
    <property type="entry name" value="RecX"/>
    <property type="match status" value="1"/>
</dbReference>
<dbReference type="OrthoDB" id="368871at2"/>
<evidence type="ECO:0000259" key="6">
    <source>
        <dbReference type="Pfam" id="PF02631"/>
    </source>
</evidence>
<keyword evidence="8" id="KW-1185">Reference proteome</keyword>
<dbReference type="InterPro" id="IPR053924">
    <property type="entry name" value="RecX_HTH_2nd"/>
</dbReference>
<organism evidence="7 8">
    <name type="scientific">Treponema primitia (strain ATCC BAA-887 / DSM 12427 / ZAS-2)</name>
    <dbReference type="NCBI Taxonomy" id="545694"/>
    <lineage>
        <taxon>Bacteria</taxon>
        <taxon>Pseudomonadati</taxon>
        <taxon>Spirochaetota</taxon>
        <taxon>Spirochaetia</taxon>
        <taxon>Spirochaetales</taxon>
        <taxon>Treponemataceae</taxon>
        <taxon>Treponema</taxon>
    </lineage>
</organism>
<dbReference type="Proteomes" id="UP000009223">
    <property type="component" value="Chromosome"/>
</dbReference>
<protein>
    <recommendedName>
        <fullName evidence="3 5">Regulatory protein RecX</fullName>
    </recommendedName>
</protein>
<reference evidence="7 8" key="2">
    <citation type="journal article" date="2011" name="ISME J.">
        <title>RNA-seq reveals cooperative metabolic interactions between two termite-gut spirochete species in co-culture.</title>
        <authorList>
            <person name="Rosenthal A.Z."/>
            <person name="Matson E.G."/>
            <person name="Eldar A."/>
            <person name="Leadbetter J.R."/>
        </authorList>
    </citation>
    <scope>NUCLEOTIDE SEQUENCE [LARGE SCALE GENOMIC DNA]</scope>
    <source>
        <strain evidence="8">ATCC BAA-887 / DSM 12427 / ZAS-2</strain>
    </source>
</reference>
<comment type="function">
    <text evidence="5">Modulates RecA activity.</text>
</comment>
<reference evidence="8" key="1">
    <citation type="submission" date="2009-12" db="EMBL/GenBank/DDBJ databases">
        <title>Complete sequence of Treponema primitia strain ZAS-2.</title>
        <authorList>
            <person name="Tetu S.G."/>
            <person name="Matson E."/>
            <person name="Ren Q."/>
            <person name="Seshadri R."/>
            <person name="Elbourne L."/>
            <person name="Hassan K.A."/>
            <person name="Durkin A."/>
            <person name="Radune D."/>
            <person name="Mohamoud Y."/>
            <person name="Shay R."/>
            <person name="Jin S."/>
            <person name="Zhang X."/>
            <person name="Lucey K."/>
            <person name="Ballor N.R."/>
            <person name="Ottesen E."/>
            <person name="Rosenthal R."/>
            <person name="Allen A."/>
            <person name="Leadbetter J.R."/>
            <person name="Paulsen I.T."/>
        </authorList>
    </citation>
    <scope>NUCLEOTIDE SEQUENCE [LARGE SCALE GENOMIC DNA]</scope>
    <source>
        <strain evidence="8">ATCC BAA-887 / DSM 12427 / ZAS-2</strain>
    </source>
</reference>
<keyword evidence="4 5" id="KW-0963">Cytoplasm</keyword>
<dbReference type="Gene3D" id="1.10.10.10">
    <property type="entry name" value="Winged helix-like DNA-binding domain superfamily/Winged helix DNA-binding domain"/>
    <property type="match status" value="2"/>
</dbReference>
<dbReference type="PANTHER" id="PTHR33602">
    <property type="entry name" value="REGULATORY PROTEIN RECX FAMILY PROTEIN"/>
    <property type="match status" value="1"/>
</dbReference>
<dbReference type="HOGENOM" id="CLU_1293877_0_0_12"/>
<dbReference type="InterPro" id="IPR036388">
    <property type="entry name" value="WH-like_DNA-bd_sf"/>
</dbReference>
<gene>
    <name evidence="5" type="primary">recX</name>
    <name evidence="7" type="ordered locus">TREPR_2983</name>
</gene>
<dbReference type="PANTHER" id="PTHR33602:SF1">
    <property type="entry name" value="REGULATORY PROTEIN RECX FAMILY PROTEIN"/>
    <property type="match status" value="1"/>
</dbReference>
<evidence type="ECO:0000256" key="2">
    <source>
        <dbReference type="ARBA" id="ARBA00009695"/>
    </source>
</evidence>
<dbReference type="eggNOG" id="COG2137">
    <property type="taxonomic scope" value="Bacteria"/>
</dbReference>
<feature type="domain" description="RecX second three-helical" evidence="6">
    <location>
        <begin position="114"/>
        <end position="153"/>
    </location>
</feature>
<name>F5YNK0_TREPZ</name>
<evidence type="ECO:0000256" key="5">
    <source>
        <dbReference type="HAMAP-Rule" id="MF_01114"/>
    </source>
</evidence>
<evidence type="ECO:0000256" key="4">
    <source>
        <dbReference type="ARBA" id="ARBA00022490"/>
    </source>
</evidence>
<comment type="subcellular location">
    <subcellularLocation>
        <location evidence="1 5">Cytoplasm</location>
    </subcellularLocation>
</comment>
<dbReference type="GO" id="GO:0005737">
    <property type="term" value="C:cytoplasm"/>
    <property type="evidence" value="ECO:0007669"/>
    <property type="project" value="UniProtKB-SubCell"/>
</dbReference>
<dbReference type="AlphaFoldDB" id="F5YNK0"/>
<dbReference type="STRING" id="545694.TREPR_2983"/>
<evidence type="ECO:0000256" key="1">
    <source>
        <dbReference type="ARBA" id="ARBA00004496"/>
    </source>
</evidence>
<evidence type="ECO:0000313" key="7">
    <source>
        <dbReference type="EMBL" id="AEF84604.1"/>
    </source>
</evidence>
<comment type="similarity">
    <text evidence="2 5">Belongs to the RecX family.</text>
</comment>
<sequence>MTVVSLKTNAPKAGPVICRIGLSDGALFSYNPRYLPPPLQEGDYFFPNKEISPDEEESLRFAAECYRAERAALRLVALAEQTVTGLKVKLEKRGYAKAYIKAAVSSLTELEIVDDRRFAERWIESRLNRGAESPRRLINGLCRRGIDRETARDTCKKALSLEQETALLARFIEKRYPATAHGSPAGGETRFLRSNLKSEGFSSQVLRRYWEEE</sequence>
<accession>F5YNK0</accession>
<dbReference type="RefSeq" id="WP_015707272.1">
    <property type="nucleotide sequence ID" value="NC_015578.1"/>
</dbReference>
<evidence type="ECO:0000256" key="3">
    <source>
        <dbReference type="ARBA" id="ARBA00018111"/>
    </source>
</evidence>
<dbReference type="KEGG" id="tpi:TREPR_2983"/>
<dbReference type="InterPro" id="IPR003783">
    <property type="entry name" value="Regulatory_RecX"/>
</dbReference>
<proteinExistence type="inferred from homology"/>
<dbReference type="GO" id="GO:0006282">
    <property type="term" value="P:regulation of DNA repair"/>
    <property type="evidence" value="ECO:0007669"/>
    <property type="project" value="UniProtKB-UniRule"/>
</dbReference>